<dbReference type="GO" id="GO:0003677">
    <property type="term" value="F:DNA binding"/>
    <property type="evidence" value="ECO:0007669"/>
    <property type="project" value="UniProtKB-KW"/>
</dbReference>
<gene>
    <name evidence="3" type="ORF">G3M58_93330</name>
</gene>
<evidence type="ECO:0000256" key="1">
    <source>
        <dbReference type="ARBA" id="ARBA00022747"/>
    </source>
</evidence>
<dbReference type="SUPFAM" id="SSF116734">
    <property type="entry name" value="DNA methylase specificity domain"/>
    <property type="match status" value="1"/>
</dbReference>
<dbReference type="Gene3D" id="3.90.220.20">
    <property type="entry name" value="DNA methylase specificity domains"/>
    <property type="match status" value="1"/>
</dbReference>
<dbReference type="EMBL" id="JAAGMN010010094">
    <property type="protein sequence ID" value="NEE23027.1"/>
    <property type="molecule type" value="Genomic_DNA"/>
</dbReference>
<evidence type="ECO:0000256" key="2">
    <source>
        <dbReference type="ARBA" id="ARBA00023125"/>
    </source>
</evidence>
<accession>A0A6G3XZE4</accession>
<name>A0A6G3XZE4_9ACTN</name>
<protein>
    <recommendedName>
        <fullName evidence="4">Restriction endonuclease</fullName>
    </recommendedName>
</protein>
<dbReference type="GO" id="GO:0009307">
    <property type="term" value="P:DNA restriction-modification system"/>
    <property type="evidence" value="ECO:0007669"/>
    <property type="project" value="UniProtKB-KW"/>
</dbReference>
<organism evidence="3">
    <name type="scientific">Streptomyces sp. SID7499</name>
    <dbReference type="NCBI Taxonomy" id="2706086"/>
    <lineage>
        <taxon>Bacteria</taxon>
        <taxon>Bacillati</taxon>
        <taxon>Actinomycetota</taxon>
        <taxon>Actinomycetes</taxon>
        <taxon>Kitasatosporales</taxon>
        <taxon>Streptomycetaceae</taxon>
        <taxon>Streptomyces</taxon>
    </lineage>
</organism>
<keyword evidence="2" id="KW-0238">DNA-binding</keyword>
<comment type="caution">
    <text evidence="3">The sequence shown here is derived from an EMBL/GenBank/DDBJ whole genome shotgun (WGS) entry which is preliminary data.</text>
</comment>
<evidence type="ECO:0000313" key="3">
    <source>
        <dbReference type="EMBL" id="NEE23027.1"/>
    </source>
</evidence>
<sequence>MTHEADPEETSVSDPSQLFFNSALVAGTRLGGNIPAIITVGEAVPPVPLIRQDGPAATASWEEVAPVAAARLREQPIVLVANLSDLIPSDESSTSVSPVQAAIAQMQPPSDSAILGLLLPASLVTSRRHQSLRAAMTRKWQPASVVYSTGAFPELHASEQLVLLYLRARSAQPRVHAFRVPRTGDWRGIEQELTQLLALQAGSTTHGYVMSPPWTATVNWRFDPAAAATPQPVDRGSDAPTTVGRMSRTFGDLFERVNTARKDAFPHLSADAPGAVRLLRFRDFSGTGTLVPAEETDAVWAAVPPERQLQAGDIVMQSVLHQSTTRGPAVAVIDQEDLPAALEGSMNLAFRLKQPVEEHYLRLLAAYLNSPVLQGYAVGATIRRIRWKNLENLPLPTPDEAVANALDDLNTVRQRTLSWHSEANALRQSTFTGRDHEAARQRIITEGRVLRLRVEAAAQLDDSGYIYRTTLPYPIAMRWRNVEAKASIDSAPGPAYQAALDTAEILFCYCALVAAALTYQEGVTIPRMAAIRSRLSSGGTAPGFGDWVAVLQELPSAIKHLGVPTNHPVTEFASFGVDQNVVDARVRLYALRNDESHIRRADELDLPGVLQTALADLRFLLERALFLADLPLVDVTSVRWDSLRKHASVEYHRLMGDHPIVPISTSEQHHPGLEVGSLYVIDSERRFHLLRPFLMRQLCPRCRAWLTFHIDRLEKQKVVLKSLEHGHLLKDSSTRGALQHVGLLEELGAKGTAEE</sequence>
<evidence type="ECO:0008006" key="4">
    <source>
        <dbReference type="Google" id="ProtNLM"/>
    </source>
</evidence>
<dbReference type="AlphaFoldDB" id="A0A6G3XZE4"/>
<proteinExistence type="predicted"/>
<dbReference type="InterPro" id="IPR044946">
    <property type="entry name" value="Restrct_endonuc_typeI_TRD_sf"/>
</dbReference>
<reference evidence="3" key="1">
    <citation type="submission" date="2020-01" db="EMBL/GenBank/DDBJ databases">
        <title>Insect and environment-associated Actinomycetes.</title>
        <authorList>
            <person name="Currrie C."/>
            <person name="Chevrette M."/>
            <person name="Carlson C."/>
            <person name="Stubbendieck R."/>
            <person name="Wendt-Pienkowski E."/>
        </authorList>
    </citation>
    <scope>NUCLEOTIDE SEQUENCE</scope>
    <source>
        <strain evidence="3">SID7499</strain>
    </source>
</reference>
<keyword evidence="1" id="KW-0680">Restriction system</keyword>